<keyword evidence="3" id="KW-1185">Reference proteome</keyword>
<evidence type="ECO:0000313" key="3">
    <source>
        <dbReference type="Proteomes" id="UP000254924"/>
    </source>
</evidence>
<protein>
    <submittedName>
        <fullName evidence="2">Bacteriocin immunity protein</fullName>
    </submittedName>
</protein>
<keyword evidence="1" id="KW-0079">Bacteriocin immunity</keyword>
<name>A0A380K8Q4_9STRE</name>
<dbReference type="SUPFAM" id="SSF109797">
    <property type="entry name" value="Bacteriocin immunity protein-like"/>
    <property type="match status" value="1"/>
</dbReference>
<sequence>MKEKETALLMLDNLLADQTIQDNPTLYQLFELGRKRVQNVQKEPELNMVLASISSDLSRYLMLHKYKAPQSAISFGYWVSKYPHKWQGFFPTLQMLAMSLLGMFK</sequence>
<accession>A0A380K8Q4</accession>
<evidence type="ECO:0000256" key="1">
    <source>
        <dbReference type="ARBA" id="ARBA00023025"/>
    </source>
</evidence>
<dbReference type="Pfam" id="PF08951">
    <property type="entry name" value="EntA_Immun"/>
    <property type="match status" value="1"/>
</dbReference>
<dbReference type="Proteomes" id="UP000254924">
    <property type="component" value="Unassembled WGS sequence"/>
</dbReference>
<dbReference type="EMBL" id="UHFN01000007">
    <property type="protein sequence ID" value="SUN61475.1"/>
    <property type="molecule type" value="Genomic_DNA"/>
</dbReference>
<organism evidence="2 3">
    <name type="scientific">Streptococcus hyointestinalis</name>
    <dbReference type="NCBI Taxonomy" id="1337"/>
    <lineage>
        <taxon>Bacteria</taxon>
        <taxon>Bacillati</taxon>
        <taxon>Bacillota</taxon>
        <taxon>Bacilli</taxon>
        <taxon>Lactobacillales</taxon>
        <taxon>Streptococcaceae</taxon>
        <taxon>Streptococcus</taxon>
    </lineage>
</organism>
<gene>
    <name evidence="2" type="ORF">NCTC12224_01482</name>
</gene>
<proteinExistence type="predicted"/>
<dbReference type="InterPro" id="IPR023130">
    <property type="entry name" value="Ta0600-like_sf"/>
</dbReference>
<evidence type="ECO:0000313" key="2">
    <source>
        <dbReference type="EMBL" id="SUN61475.1"/>
    </source>
</evidence>
<dbReference type="AlphaFoldDB" id="A0A380K8Q4"/>
<dbReference type="Gene3D" id="1.20.1440.50">
    <property type="entry name" value="Ta0600-like"/>
    <property type="match status" value="1"/>
</dbReference>
<dbReference type="InterPro" id="IPR015046">
    <property type="entry name" value="LciA_Immunity-like"/>
</dbReference>
<reference evidence="2 3" key="1">
    <citation type="submission" date="2018-06" db="EMBL/GenBank/DDBJ databases">
        <authorList>
            <consortium name="Pathogen Informatics"/>
            <person name="Doyle S."/>
        </authorList>
    </citation>
    <scope>NUCLEOTIDE SEQUENCE [LARGE SCALE GENOMIC DNA]</scope>
    <source>
        <strain evidence="2 3">NCTC12224</strain>
    </source>
</reference>
<dbReference type="GO" id="GO:0030153">
    <property type="term" value="P:bacteriocin immunity"/>
    <property type="evidence" value="ECO:0007669"/>
    <property type="project" value="UniProtKB-KW"/>
</dbReference>